<gene>
    <name evidence="1" type="ORF">GCM10009740_15740</name>
</gene>
<organism evidence="1 2">
    <name type="scientific">Terrabacter terrae</name>
    <dbReference type="NCBI Taxonomy" id="318434"/>
    <lineage>
        <taxon>Bacteria</taxon>
        <taxon>Bacillati</taxon>
        <taxon>Actinomycetota</taxon>
        <taxon>Actinomycetes</taxon>
        <taxon>Micrococcales</taxon>
        <taxon>Intrasporangiaceae</taxon>
        <taxon>Terrabacter</taxon>
    </lineage>
</organism>
<name>A0ABN2U2M2_9MICO</name>
<dbReference type="Proteomes" id="UP001501285">
    <property type="component" value="Unassembled WGS sequence"/>
</dbReference>
<evidence type="ECO:0000313" key="2">
    <source>
        <dbReference type="Proteomes" id="UP001501285"/>
    </source>
</evidence>
<reference evidence="1 2" key="1">
    <citation type="journal article" date="2019" name="Int. J. Syst. Evol. Microbiol.">
        <title>The Global Catalogue of Microorganisms (GCM) 10K type strain sequencing project: providing services to taxonomists for standard genome sequencing and annotation.</title>
        <authorList>
            <consortium name="The Broad Institute Genomics Platform"/>
            <consortium name="The Broad Institute Genome Sequencing Center for Infectious Disease"/>
            <person name="Wu L."/>
            <person name="Ma J."/>
        </authorList>
    </citation>
    <scope>NUCLEOTIDE SEQUENCE [LARGE SCALE GENOMIC DNA]</scope>
    <source>
        <strain evidence="1 2">JCM 14283</strain>
    </source>
</reference>
<dbReference type="EMBL" id="BAAANB010000005">
    <property type="protein sequence ID" value="GAA2026852.1"/>
    <property type="molecule type" value="Genomic_DNA"/>
</dbReference>
<evidence type="ECO:0000313" key="1">
    <source>
        <dbReference type="EMBL" id="GAA2026852.1"/>
    </source>
</evidence>
<sequence length="71" mass="7646">MVGLEATEGLFHEDIVQDHVEGGVLLGDFHHPCLLWPSSGGPALADDEVPGRRDEVRAEVVGLPRLIPDAH</sequence>
<proteinExistence type="predicted"/>
<accession>A0ABN2U2M2</accession>
<comment type="caution">
    <text evidence="1">The sequence shown here is derived from an EMBL/GenBank/DDBJ whole genome shotgun (WGS) entry which is preliminary data.</text>
</comment>
<protein>
    <submittedName>
        <fullName evidence="1">Uncharacterized protein</fullName>
    </submittedName>
</protein>
<dbReference type="RefSeq" id="WP_343989764.1">
    <property type="nucleotide sequence ID" value="NZ_BAAANB010000005.1"/>
</dbReference>
<keyword evidence="2" id="KW-1185">Reference proteome</keyword>